<dbReference type="AlphaFoldDB" id="A0A4D9CV85"/>
<dbReference type="PANTHER" id="PTHR33802:SF1">
    <property type="entry name" value="XK-RELATED PROTEIN"/>
    <property type="match status" value="1"/>
</dbReference>
<keyword evidence="2" id="KW-1133">Transmembrane helix</keyword>
<feature type="transmembrane region" description="Helical" evidence="2">
    <location>
        <begin position="248"/>
        <end position="268"/>
    </location>
</feature>
<evidence type="ECO:0008006" key="5">
    <source>
        <dbReference type="Google" id="ProtNLM"/>
    </source>
</evidence>
<dbReference type="OrthoDB" id="5586934at2759"/>
<feature type="transmembrane region" description="Helical" evidence="2">
    <location>
        <begin position="119"/>
        <end position="142"/>
    </location>
</feature>
<dbReference type="Gene3D" id="1.20.1260.100">
    <property type="entry name" value="TspO/MBR protein"/>
    <property type="match status" value="1"/>
</dbReference>
<keyword evidence="2" id="KW-0812">Transmembrane</keyword>
<dbReference type="PANTHER" id="PTHR33802">
    <property type="entry name" value="SI:CH211-161H7.5-RELATED"/>
    <property type="match status" value="1"/>
</dbReference>
<comment type="caution">
    <text evidence="3">The sequence shown here is derived from an EMBL/GenBank/DDBJ whole genome shotgun (WGS) entry which is preliminary data.</text>
</comment>
<dbReference type="Proteomes" id="UP000355283">
    <property type="component" value="Unassembled WGS sequence"/>
</dbReference>
<gene>
    <name evidence="3" type="ORF">NSK_005589</name>
</gene>
<protein>
    <recommendedName>
        <fullName evidence="5">Membrane permease</fullName>
    </recommendedName>
</protein>
<keyword evidence="2" id="KW-0472">Membrane</keyword>
<feature type="transmembrane region" description="Helical" evidence="2">
    <location>
        <begin position="154"/>
        <end position="179"/>
    </location>
</feature>
<evidence type="ECO:0000256" key="2">
    <source>
        <dbReference type="SAM" id="Phobius"/>
    </source>
</evidence>
<dbReference type="EMBL" id="SDOX01000070">
    <property type="protein sequence ID" value="TFJ83120.1"/>
    <property type="molecule type" value="Genomic_DNA"/>
</dbReference>
<feature type="compositionally biased region" description="Basic and acidic residues" evidence="1">
    <location>
        <begin position="284"/>
        <end position="293"/>
    </location>
</feature>
<keyword evidence="4" id="KW-1185">Reference proteome</keyword>
<organism evidence="3 4">
    <name type="scientific">Nannochloropsis salina CCMP1776</name>
    <dbReference type="NCBI Taxonomy" id="1027361"/>
    <lineage>
        <taxon>Eukaryota</taxon>
        <taxon>Sar</taxon>
        <taxon>Stramenopiles</taxon>
        <taxon>Ochrophyta</taxon>
        <taxon>Eustigmatophyceae</taxon>
        <taxon>Eustigmatales</taxon>
        <taxon>Monodopsidaceae</taxon>
        <taxon>Microchloropsis</taxon>
        <taxon>Microchloropsis salina</taxon>
    </lineage>
</organism>
<feature type="transmembrane region" description="Helical" evidence="2">
    <location>
        <begin position="21"/>
        <end position="40"/>
    </location>
</feature>
<accession>A0A4D9CV85</accession>
<evidence type="ECO:0000256" key="1">
    <source>
        <dbReference type="SAM" id="MobiDB-lite"/>
    </source>
</evidence>
<feature type="transmembrane region" description="Helical" evidence="2">
    <location>
        <begin position="210"/>
        <end position="228"/>
    </location>
</feature>
<dbReference type="InterPro" id="IPR038330">
    <property type="entry name" value="TspO/MBR-related_sf"/>
</dbReference>
<reference evidence="3 4" key="1">
    <citation type="submission" date="2019-01" db="EMBL/GenBank/DDBJ databases">
        <title>Nuclear Genome Assembly of the Microalgal Biofuel strain Nannochloropsis salina CCMP1776.</title>
        <authorList>
            <person name="Hovde B."/>
        </authorList>
    </citation>
    <scope>NUCLEOTIDE SEQUENCE [LARGE SCALE GENOMIC DNA]</scope>
    <source>
        <strain evidence="3 4">CCMP1776</strain>
    </source>
</reference>
<name>A0A4D9CV85_9STRA</name>
<sequence>MVSSEPDTSPLGSRLLPWANLGAYVLNIVATSVIGTSGKVGKTNSEVSAAYPTLFTPAGYAFSIWGLIFAMEGAFALYQLLPSVRSTPAIQKGVGPWWILMVLLQLGWSLSFATESIPLSMFFMVGIFLSLLALTLSLRQALPRRPSLAQSICLLLPFSLNFGWITAALLANANILAVYRDSEDLASHLATAVSSCVVLGLAALLGGFRLLDPIFCLVLVWAGTAIAKELSAPVASISASFPPPVTQGLSQAVFVLVGFAALAALHAAGRRVLLRRGGGEDTQGEEKEGESRQGDTGSPAGVRAAAQALLKP</sequence>
<feature type="transmembrane region" description="Helical" evidence="2">
    <location>
        <begin position="185"/>
        <end position="205"/>
    </location>
</feature>
<feature type="region of interest" description="Disordered" evidence="1">
    <location>
        <begin position="276"/>
        <end position="302"/>
    </location>
</feature>
<proteinExistence type="predicted"/>
<evidence type="ECO:0000313" key="3">
    <source>
        <dbReference type="EMBL" id="TFJ83120.1"/>
    </source>
</evidence>
<evidence type="ECO:0000313" key="4">
    <source>
        <dbReference type="Proteomes" id="UP000355283"/>
    </source>
</evidence>